<gene>
    <name evidence="3" type="ORF">GCM10022421_00560</name>
</gene>
<dbReference type="RefSeq" id="WP_344961281.1">
    <property type="nucleotide sequence ID" value="NZ_BAABDS010000001.1"/>
</dbReference>
<comment type="caution">
    <text evidence="3">The sequence shown here is derived from an EMBL/GenBank/DDBJ whole genome shotgun (WGS) entry which is preliminary data.</text>
</comment>
<feature type="transmembrane region" description="Helical" evidence="1">
    <location>
        <begin position="678"/>
        <end position="697"/>
    </location>
</feature>
<feature type="transmembrane region" description="Helical" evidence="1">
    <location>
        <begin position="1246"/>
        <end position="1269"/>
    </location>
</feature>
<accession>A0ABP7D2E5</accession>
<keyword evidence="1" id="KW-0812">Transmembrane</keyword>
<feature type="transmembrane region" description="Helical" evidence="1">
    <location>
        <begin position="520"/>
        <end position="539"/>
    </location>
</feature>
<feature type="transmembrane region" description="Helical" evidence="1">
    <location>
        <begin position="479"/>
        <end position="508"/>
    </location>
</feature>
<feature type="transmembrane region" description="Helical" evidence="1">
    <location>
        <begin position="545"/>
        <end position="565"/>
    </location>
</feature>
<keyword evidence="2" id="KW-0732">Signal</keyword>
<evidence type="ECO:0000313" key="3">
    <source>
        <dbReference type="EMBL" id="GAA3698198.1"/>
    </source>
</evidence>
<protein>
    <submittedName>
        <fullName evidence="3">Uncharacterized protein</fullName>
    </submittedName>
</protein>
<feature type="transmembrane region" description="Helical" evidence="1">
    <location>
        <begin position="1174"/>
        <end position="1195"/>
    </location>
</feature>
<name>A0ABP7D2E5_9GAMM</name>
<keyword evidence="4" id="KW-1185">Reference proteome</keyword>
<keyword evidence="1" id="KW-0472">Membrane</keyword>
<evidence type="ECO:0000256" key="2">
    <source>
        <dbReference type="SAM" id="SignalP"/>
    </source>
</evidence>
<dbReference type="Proteomes" id="UP001501479">
    <property type="component" value="Unassembled WGS sequence"/>
</dbReference>
<keyword evidence="1" id="KW-1133">Transmembrane helix</keyword>
<reference evidence="4" key="1">
    <citation type="journal article" date="2019" name="Int. J. Syst. Evol. Microbiol.">
        <title>The Global Catalogue of Microorganisms (GCM) 10K type strain sequencing project: providing services to taxonomists for standard genome sequencing and annotation.</title>
        <authorList>
            <consortium name="The Broad Institute Genomics Platform"/>
            <consortium name="The Broad Institute Genome Sequencing Center for Infectious Disease"/>
            <person name="Wu L."/>
            <person name="Ma J."/>
        </authorList>
    </citation>
    <scope>NUCLEOTIDE SEQUENCE [LARGE SCALE GENOMIC DNA]</scope>
    <source>
        <strain evidence="4">JCM 17329</strain>
    </source>
</reference>
<feature type="transmembrane region" description="Helical" evidence="1">
    <location>
        <begin position="717"/>
        <end position="737"/>
    </location>
</feature>
<sequence>MRRIANFILLILTLLPVSTLALSPEQVPTPLQPWVDWVLHGEEQRHCPFLYNQGASHHCAWPSRLTLDLGDNGGRFSQQWQLYREDWVTLPGDQRHWPRQITVNGKPVAVSANQGNPSIRLPAGNHRIEGQWQWQRLPKHLTLNPDTGLLALTINEKPIAETDLDNNGRLWLGKRQADGDKPPSGGDALALQVYRQVEDNIPLQVTTLVNLEVAGEQRELLLGPVLLDEQIPLLLNSPLPARLEPDGRLRVQVRPGRWSIRLVSRHPNNVSNLTLATVPAPWPKQEVWVFKAMNQLRLVEVENLVSIDPQQTSLPREWQRLPAYRINQGDRMQLREIRRGDREPEPDRLSLQRRMWLDFDGGGYTLQDRITGRMTQGWRLEATPALQLGRVSIDRQPQFITRLPDSDRVGVEVRRGALELSADSRYQGNIGTLPAVGWNTDVQHLHTQLHLPPGWTLLSASGMDSAPSTWLQRWTLLDLFLVLIAALAAYRLWGWQWGLLALLTLVLIWHQSSGLGPPRWVWLHLLAATALLRVLPAGRLRKFMIGYRNLGLLVLGLIAIPFMVAEVRSAMYPQLAHTSSYRSVPLADQAPTAVTSDAEQGLSVPQSTPLQELTGKRLAAAPSTGQSQPLTQIDPNARVQTGPGLPDWQWNSVELSWNGPVQRDQQIQLVLLPPTANLLLNLLRVALVGLLVLRMAGINFQRGRGFYLQHSLLSAWLPVWLPIGLLLPLLLALPAPVQAEMPDARLLEQLKTRLLAPPDCLPDCALISQMKLTIDPQQIDPQQLVAELEVHTQAAVAVPLPADADHWLPRQVLLNGDPAPALRRGSNGELYLPLPPGIHRVKMSGPLPAQGGVQLPLTLRPHNVTVQASGWTVQGIDENGVPEAQLQLSRIKTASATQPTALEPGALPDFVRVERILRLDLDWMIETRVTRQSPVGQPISLQIPLLAGESVLTDGVRVQNDQVMLVLAANQQQARWQSRLEKAPRLTLTAPDTRRWTEVWQVDTSPIWHLESGGIPVIHHQGATGNWLPEWRPWPGESIRLDISRPAGVDGQTLTIDSTRLTLKPGQRAIDASLQLQLRSSQGGQHSLQLPDNISLQSVAINGKVQPIRLQGQTLTLPLTPGVQRLEVNWRHNQGISPLLSTPHIDPGSAGVNNHIELELGKDRWILFAMGPRLGPAVLFWSLLAMTLLLALGLSRISFTPLRFHHWLLLGIGLTQVPLWMALVVVGWLLALGLRGRWQHAEAGRLFNLAQIGLVLLTLLALSYLFFAIQQGLLGLPDMQISGNNSHGNTLRWYQDRSEGALPQAWVLSVPLLVYRLLMLAWALWLAFALLRWLRWGWECFSSQGIWRPFNLRVARSGKKDAPGNPDDRQGVE</sequence>
<evidence type="ECO:0000313" key="4">
    <source>
        <dbReference type="Proteomes" id="UP001501479"/>
    </source>
</evidence>
<proteinExistence type="predicted"/>
<dbReference type="EMBL" id="BAABDS010000001">
    <property type="protein sequence ID" value="GAA3698198.1"/>
    <property type="molecule type" value="Genomic_DNA"/>
</dbReference>
<organism evidence="3 4">
    <name type="scientific">Oceanisphaera sediminis</name>
    <dbReference type="NCBI Taxonomy" id="981381"/>
    <lineage>
        <taxon>Bacteria</taxon>
        <taxon>Pseudomonadati</taxon>
        <taxon>Pseudomonadota</taxon>
        <taxon>Gammaproteobacteria</taxon>
        <taxon>Aeromonadales</taxon>
        <taxon>Aeromonadaceae</taxon>
        <taxon>Oceanisphaera</taxon>
    </lineage>
</organism>
<feature type="chain" id="PRO_5046218307" evidence="2">
    <location>
        <begin position="22"/>
        <end position="1373"/>
    </location>
</feature>
<feature type="transmembrane region" description="Helical" evidence="1">
    <location>
        <begin position="1207"/>
        <end position="1234"/>
    </location>
</feature>
<evidence type="ECO:0000256" key="1">
    <source>
        <dbReference type="SAM" id="Phobius"/>
    </source>
</evidence>
<feature type="transmembrane region" description="Helical" evidence="1">
    <location>
        <begin position="1313"/>
        <end position="1334"/>
    </location>
</feature>
<feature type="signal peptide" evidence="2">
    <location>
        <begin position="1"/>
        <end position="21"/>
    </location>
</feature>